<comment type="caution">
    <text evidence="3">The sequence shown here is derived from an EMBL/GenBank/DDBJ whole genome shotgun (WGS) entry which is preliminary data.</text>
</comment>
<dbReference type="EMBL" id="JAOPLV010000003">
    <property type="protein sequence ID" value="MDM5139741.1"/>
    <property type="molecule type" value="Genomic_DNA"/>
</dbReference>
<keyword evidence="1" id="KW-0812">Transmembrane</keyword>
<evidence type="ECO:0000313" key="4">
    <source>
        <dbReference type="Proteomes" id="UP001168107"/>
    </source>
</evidence>
<dbReference type="SUPFAM" id="SSF52091">
    <property type="entry name" value="SpoIIaa-like"/>
    <property type="match status" value="1"/>
</dbReference>
<dbReference type="Gene3D" id="3.30.750.24">
    <property type="entry name" value="STAS domain"/>
    <property type="match status" value="1"/>
</dbReference>
<dbReference type="EMBL" id="JAOPLL010000006">
    <property type="protein sequence ID" value="MDM5072796.1"/>
    <property type="molecule type" value="Genomic_DNA"/>
</dbReference>
<dbReference type="Proteomes" id="UP001168107">
    <property type="component" value="Unassembled WGS sequence"/>
</dbReference>
<accession>A0AAW7HV23</accession>
<gene>
    <name evidence="2" type="ORF">OB935_13255</name>
    <name evidence="3" type="ORF">OB959_08015</name>
</gene>
<dbReference type="InterPro" id="IPR036513">
    <property type="entry name" value="STAS_dom_sf"/>
</dbReference>
<keyword evidence="1" id="KW-0472">Membrane</keyword>
<evidence type="ECO:0000313" key="2">
    <source>
        <dbReference type="EMBL" id="MDM5072796.1"/>
    </source>
</evidence>
<protein>
    <submittedName>
        <fullName evidence="3">Anti-anti-sigma factor</fullName>
    </submittedName>
</protein>
<keyword evidence="4" id="KW-1185">Reference proteome</keyword>
<sequence>MTMQLNNDLGIANVADCVVVSMRPDLGDDGMQLLMQTLSQRLVQGRQRAVLLDFSGVMLLDHHEFRQVCKLADVCRLLGAICLLVGLNAGIAAFLALAEAQPGQLRCFIDMDDAFAHVNRLKAEE</sequence>
<evidence type="ECO:0000313" key="5">
    <source>
        <dbReference type="Proteomes" id="UP001168216"/>
    </source>
</evidence>
<keyword evidence="1" id="KW-1133">Transmembrane helix</keyword>
<feature type="transmembrane region" description="Helical" evidence="1">
    <location>
        <begin position="77"/>
        <end position="98"/>
    </location>
</feature>
<evidence type="ECO:0000256" key="1">
    <source>
        <dbReference type="SAM" id="Phobius"/>
    </source>
</evidence>
<dbReference type="Proteomes" id="UP001168216">
    <property type="component" value="Unassembled WGS sequence"/>
</dbReference>
<reference evidence="3" key="1">
    <citation type="submission" date="2023-08" db="EMBL/GenBank/DDBJ databases">
        <title>WGS of Aeromonas isolates.</title>
        <authorList>
            <person name="Lee H."/>
        </authorList>
    </citation>
    <scope>NUCLEOTIDE SEQUENCE</scope>
    <source>
        <strain evidence="3">SL22</strain>
        <strain evidence="2">SU58-3</strain>
    </source>
</reference>
<name>A0AAW7HV23_9GAMM</name>
<evidence type="ECO:0000313" key="3">
    <source>
        <dbReference type="EMBL" id="MDM5139741.1"/>
    </source>
</evidence>
<proteinExistence type="predicted"/>
<dbReference type="AlphaFoldDB" id="A0AAW7HV23"/>
<organism evidence="3 5">
    <name type="scientific">Aeromonas bestiarum</name>
    <dbReference type="NCBI Taxonomy" id="105751"/>
    <lineage>
        <taxon>Bacteria</taxon>
        <taxon>Pseudomonadati</taxon>
        <taxon>Pseudomonadota</taxon>
        <taxon>Gammaproteobacteria</taxon>
        <taxon>Aeromonadales</taxon>
        <taxon>Aeromonadaceae</taxon>
        <taxon>Aeromonas</taxon>
    </lineage>
</organism>